<evidence type="ECO:0000313" key="8">
    <source>
        <dbReference type="Proteomes" id="UP001139158"/>
    </source>
</evidence>
<dbReference type="PANTHER" id="PTHR10742">
    <property type="entry name" value="FLAVIN MONOAMINE OXIDASE"/>
    <property type="match status" value="1"/>
</dbReference>
<protein>
    <submittedName>
        <fullName evidence="7">FAD-dependent oxidoreductase</fullName>
    </submittedName>
</protein>
<dbReference type="InterPro" id="IPR002937">
    <property type="entry name" value="Amino_oxidase"/>
</dbReference>
<evidence type="ECO:0000259" key="6">
    <source>
        <dbReference type="Pfam" id="PF01593"/>
    </source>
</evidence>
<accession>A0A9X1ME90</accession>
<comment type="similarity">
    <text evidence="2">Belongs to the flavin monoamine oxidase family.</text>
</comment>
<evidence type="ECO:0000256" key="2">
    <source>
        <dbReference type="ARBA" id="ARBA00005995"/>
    </source>
</evidence>
<proteinExistence type="inferred from homology"/>
<evidence type="ECO:0000256" key="3">
    <source>
        <dbReference type="ARBA" id="ARBA00023002"/>
    </source>
</evidence>
<dbReference type="GO" id="GO:0046592">
    <property type="term" value="F:polyamine oxidase activity"/>
    <property type="evidence" value="ECO:0007669"/>
    <property type="project" value="TreeGrafter"/>
</dbReference>
<comment type="caution">
    <text evidence="7">The sequence shown here is derived from an EMBL/GenBank/DDBJ whole genome shotgun (WGS) entry which is preliminary data.</text>
</comment>
<dbReference type="PANTHER" id="PTHR10742:SF386">
    <property type="entry name" value="LYSINE-SPECIFIC HISTONE DEMETHYLASE 1A"/>
    <property type="match status" value="1"/>
</dbReference>
<reference evidence="7" key="1">
    <citation type="submission" date="2021-10" db="EMBL/GenBank/DDBJ databases">
        <title>Novel species in genus Arthrobacter.</title>
        <authorList>
            <person name="Liu Y."/>
        </authorList>
    </citation>
    <scope>NUCLEOTIDE SEQUENCE</scope>
    <source>
        <strain evidence="7">Zg-Y453</strain>
    </source>
</reference>
<feature type="region of interest" description="Disordered" evidence="5">
    <location>
        <begin position="445"/>
        <end position="472"/>
    </location>
</feature>
<dbReference type="PRINTS" id="PR00757">
    <property type="entry name" value="AMINEOXDASEF"/>
</dbReference>
<keyword evidence="3" id="KW-0560">Oxidoreductase</keyword>
<name>A0A9X1ME90_9MICC</name>
<dbReference type="SUPFAM" id="SSF54373">
    <property type="entry name" value="FAD-linked reductases, C-terminal domain"/>
    <property type="match status" value="1"/>
</dbReference>
<keyword evidence="8" id="KW-1185">Reference proteome</keyword>
<evidence type="ECO:0000256" key="4">
    <source>
        <dbReference type="PIRSR" id="PIRSR601613-1"/>
    </source>
</evidence>
<dbReference type="InterPro" id="IPR050281">
    <property type="entry name" value="Flavin_monoamine_oxidase"/>
</dbReference>
<dbReference type="GO" id="GO:0006598">
    <property type="term" value="P:polyamine catabolic process"/>
    <property type="evidence" value="ECO:0007669"/>
    <property type="project" value="TreeGrafter"/>
</dbReference>
<gene>
    <name evidence="7" type="ORF">LJ757_08055</name>
</gene>
<evidence type="ECO:0000256" key="5">
    <source>
        <dbReference type="SAM" id="MobiDB-lite"/>
    </source>
</evidence>
<dbReference type="Pfam" id="PF01593">
    <property type="entry name" value="Amino_oxidase"/>
    <property type="match status" value="1"/>
</dbReference>
<dbReference type="EMBL" id="JAJFZV010000007">
    <property type="protein sequence ID" value="MCC3297752.1"/>
    <property type="molecule type" value="Genomic_DNA"/>
</dbReference>
<comment type="cofactor">
    <cofactor evidence="1">
        <name>FAD</name>
        <dbReference type="ChEBI" id="CHEBI:57692"/>
    </cofactor>
</comment>
<dbReference type="Proteomes" id="UP001139158">
    <property type="component" value="Unassembled WGS sequence"/>
</dbReference>
<evidence type="ECO:0000256" key="1">
    <source>
        <dbReference type="ARBA" id="ARBA00001974"/>
    </source>
</evidence>
<dbReference type="Gene3D" id="3.90.660.10">
    <property type="match status" value="1"/>
</dbReference>
<dbReference type="InterPro" id="IPR001613">
    <property type="entry name" value="Flavin_amine_oxidase"/>
</dbReference>
<feature type="domain" description="Amine oxidase" evidence="6">
    <location>
        <begin position="15"/>
        <end position="440"/>
    </location>
</feature>
<feature type="binding site" evidence="4">
    <location>
        <position position="16"/>
    </location>
    <ligand>
        <name>FAD</name>
        <dbReference type="ChEBI" id="CHEBI:57692"/>
    </ligand>
</feature>
<sequence length="472" mass="50529">MRTEEFDTIVVGAGVSGLSAARVLAAAGKKVVVLEARERIGGRVHTERLNGRVTDLGASWIHGIDGGPLHSLTRSFGMPDVEFTVGSYQAGGRPIAYYSPDGARLPERAAERFIADAASVEGRLSAVIGAMEPGASYAEAARIAVSDAAAAEGWDTERAARVVEYLDHRSEEQYGADSRLLDARGLEDEVIIGDEVVFPEGYDQLASNLAAGIDVRLEHVVTTVARAGAAGVESGVVVETDRGLFTAAQAVVTVPVGVLQSGRLTFDPPLPQTVAGAITRFRMNAFEKIFLHFPERFWDEDVYAIRRQGEAAKWWHSWYDLTGLQGEPTLLTFAAGECAQAIRGWSDERVVESVMASLREIYGARIPDPVHARITDWQGDEFAGGAYAYMTRGCTGEDHSRIATPIDGVLHLAGEATWEADPATVNAALCSGHRAAERILGTNRQDPVNGQLIGGSAGTPPEAVSFSSDVRR</sequence>
<dbReference type="AlphaFoldDB" id="A0A9X1ME90"/>
<feature type="binding site" evidence="4">
    <location>
        <position position="221"/>
    </location>
    <ligand>
        <name>FAD</name>
        <dbReference type="ChEBI" id="CHEBI:57692"/>
    </ligand>
</feature>
<dbReference type="SUPFAM" id="SSF51905">
    <property type="entry name" value="FAD/NAD(P)-binding domain"/>
    <property type="match status" value="1"/>
</dbReference>
<feature type="binding site" evidence="4">
    <location>
        <begin position="35"/>
        <end position="36"/>
    </location>
    <ligand>
        <name>FAD</name>
        <dbReference type="ChEBI" id="CHEBI:57692"/>
    </ligand>
</feature>
<dbReference type="InterPro" id="IPR036188">
    <property type="entry name" value="FAD/NAD-bd_sf"/>
</dbReference>
<feature type="binding site" evidence="4">
    <location>
        <position position="333"/>
    </location>
    <ligand>
        <name>substrate</name>
    </ligand>
</feature>
<dbReference type="Gene3D" id="3.50.50.60">
    <property type="entry name" value="FAD/NAD(P)-binding domain"/>
    <property type="match status" value="1"/>
</dbReference>
<organism evidence="7 8">
    <name type="scientific">Arthrobacter caoxuetaonis</name>
    <dbReference type="NCBI Taxonomy" id="2886935"/>
    <lineage>
        <taxon>Bacteria</taxon>
        <taxon>Bacillati</taxon>
        <taxon>Actinomycetota</taxon>
        <taxon>Actinomycetes</taxon>
        <taxon>Micrococcales</taxon>
        <taxon>Micrococcaceae</taxon>
        <taxon>Arthrobacter</taxon>
    </lineage>
</organism>
<evidence type="ECO:0000313" key="7">
    <source>
        <dbReference type="EMBL" id="MCC3297752.1"/>
    </source>
</evidence>